<dbReference type="RefSeq" id="WP_169677989.1">
    <property type="nucleotide sequence ID" value="NZ_JABBNU010000002.1"/>
</dbReference>
<protein>
    <submittedName>
        <fullName evidence="2">Transglutaminase domain-containing protein</fullName>
    </submittedName>
</protein>
<dbReference type="Pfam" id="PF01841">
    <property type="entry name" value="Transglut_core"/>
    <property type="match status" value="1"/>
</dbReference>
<dbReference type="SUPFAM" id="SSF54001">
    <property type="entry name" value="Cysteine proteinases"/>
    <property type="match status" value="1"/>
</dbReference>
<accession>A0A848IVU2</accession>
<evidence type="ECO:0000259" key="1">
    <source>
        <dbReference type="Pfam" id="PF01841"/>
    </source>
</evidence>
<evidence type="ECO:0000313" key="2">
    <source>
        <dbReference type="EMBL" id="NMM47361.1"/>
    </source>
</evidence>
<keyword evidence="3" id="KW-1185">Reference proteome</keyword>
<dbReference type="Gene3D" id="3.10.620.30">
    <property type="match status" value="1"/>
</dbReference>
<dbReference type="PANTHER" id="PTHR33490">
    <property type="entry name" value="BLR5614 PROTEIN-RELATED"/>
    <property type="match status" value="1"/>
</dbReference>
<comment type="caution">
    <text evidence="2">The sequence shown here is derived from an EMBL/GenBank/DDBJ whole genome shotgun (WGS) entry which is preliminary data.</text>
</comment>
<dbReference type="Proteomes" id="UP000559010">
    <property type="component" value="Unassembled WGS sequence"/>
</dbReference>
<organism evidence="2 3">
    <name type="scientific">Marinigracilibium pacificum</name>
    <dbReference type="NCBI Taxonomy" id="2729599"/>
    <lineage>
        <taxon>Bacteria</taxon>
        <taxon>Pseudomonadati</taxon>
        <taxon>Bacteroidota</taxon>
        <taxon>Cytophagia</taxon>
        <taxon>Cytophagales</taxon>
        <taxon>Flammeovirgaceae</taxon>
        <taxon>Marinigracilibium</taxon>
    </lineage>
</organism>
<reference evidence="2 3" key="1">
    <citation type="submission" date="2020-04" db="EMBL/GenBank/DDBJ databases">
        <title>Flammeovirgaceae bacterium KN852 isolated from deep sea.</title>
        <authorList>
            <person name="Zhang D.-C."/>
        </authorList>
    </citation>
    <scope>NUCLEOTIDE SEQUENCE [LARGE SCALE GENOMIC DNA]</scope>
    <source>
        <strain evidence="2 3">KN852</strain>
    </source>
</reference>
<dbReference type="InterPro" id="IPR038765">
    <property type="entry name" value="Papain-like_cys_pep_sf"/>
</dbReference>
<gene>
    <name evidence="2" type="ORF">HH304_03050</name>
</gene>
<name>A0A848IVU2_9BACT</name>
<evidence type="ECO:0000313" key="3">
    <source>
        <dbReference type="Proteomes" id="UP000559010"/>
    </source>
</evidence>
<dbReference type="EMBL" id="JABBNU010000002">
    <property type="protein sequence ID" value="NMM47361.1"/>
    <property type="molecule type" value="Genomic_DNA"/>
</dbReference>
<sequence length="213" mass="24726">MEKYLKPGKYIDSDHPNVIEFVDKHTDGLSDAKQKIIALYYAVRDGFRYDPYRLDFSEEAIRASHITTRDYGYCIEKSNLFTASARVIGVPARMGFANVKNHIGTSKLEKVLKTNLLVFHGYSEIFLHDKWIKVTPVFNKELCYKLNVDSLEFDGENESIFQEYDKSGGDFMEYLHDYGTFEDIPYELMLSELEKHYPHLKDELLKNGGLVIK</sequence>
<dbReference type="InterPro" id="IPR002931">
    <property type="entry name" value="Transglutaminase-like"/>
</dbReference>
<feature type="domain" description="Transglutaminase-like" evidence="1">
    <location>
        <begin position="21"/>
        <end position="136"/>
    </location>
</feature>
<dbReference type="PANTHER" id="PTHR33490:SF3">
    <property type="entry name" value="CONSERVED INTEGRAL MEMBRANE PROTEIN"/>
    <property type="match status" value="1"/>
</dbReference>
<proteinExistence type="predicted"/>
<dbReference type="AlphaFoldDB" id="A0A848IVU2"/>